<keyword evidence="4" id="KW-0175">Coiled coil</keyword>
<keyword evidence="5" id="KW-1133">Transmembrane helix</keyword>
<protein>
    <recommendedName>
        <fullName evidence="10">GGDEF domain-containing protein</fullName>
    </recommendedName>
</protein>
<dbReference type="InterPro" id="IPR029787">
    <property type="entry name" value="Nucleotide_cyclase"/>
</dbReference>
<dbReference type="FunFam" id="3.30.70.270:FF:000001">
    <property type="entry name" value="Diguanylate cyclase domain protein"/>
    <property type="match status" value="1"/>
</dbReference>
<organism evidence="8 9">
    <name type="scientific">Domibacillus mangrovi</name>
    <dbReference type="NCBI Taxonomy" id="1714354"/>
    <lineage>
        <taxon>Bacteria</taxon>
        <taxon>Bacillati</taxon>
        <taxon>Bacillota</taxon>
        <taxon>Bacilli</taxon>
        <taxon>Bacillales</taxon>
        <taxon>Bacillaceae</taxon>
        <taxon>Domibacillus</taxon>
    </lineage>
</organism>
<dbReference type="GO" id="GO:0052621">
    <property type="term" value="F:diguanylate cyclase activity"/>
    <property type="evidence" value="ECO:0007669"/>
    <property type="project" value="TreeGrafter"/>
</dbReference>
<dbReference type="PANTHER" id="PTHR45138">
    <property type="entry name" value="REGULATORY COMPONENTS OF SENSORY TRANSDUCTION SYSTEM"/>
    <property type="match status" value="1"/>
</dbReference>
<feature type="transmembrane region" description="Helical" evidence="5">
    <location>
        <begin position="55"/>
        <end position="80"/>
    </location>
</feature>
<proteinExistence type="predicted"/>
<dbReference type="Pfam" id="PF00990">
    <property type="entry name" value="GGDEF"/>
    <property type="match status" value="1"/>
</dbReference>
<evidence type="ECO:0000256" key="5">
    <source>
        <dbReference type="SAM" id="Phobius"/>
    </source>
</evidence>
<gene>
    <name evidence="8" type="ORF">BLL40_14675</name>
</gene>
<dbReference type="AlphaFoldDB" id="A0A1Q5P0A9"/>
<dbReference type="InterPro" id="IPR043128">
    <property type="entry name" value="Rev_trsase/Diguanyl_cyclase"/>
</dbReference>
<dbReference type="InterPro" id="IPR050469">
    <property type="entry name" value="Diguanylate_Cyclase"/>
</dbReference>
<dbReference type="SUPFAM" id="SSF55073">
    <property type="entry name" value="Nucleotide cyclase"/>
    <property type="match status" value="1"/>
</dbReference>
<evidence type="ECO:0000259" key="7">
    <source>
        <dbReference type="PROSITE" id="PS50887"/>
    </source>
</evidence>
<feature type="coiled-coil region" evidence="4">
    <location>
        <begin position="115"/>
        <end position="159"/>
    </location>
</feature>
<evidence type="ECO:0000256" key="4">
    <source>
        <dbReference type="SAM" id="Coils"/>
    </source>
</evidence>
<evidence type="ECO:0000259" key="6">
    <source>
        <dbReference type="PROSITE" id="PS50885"/>
    </source>
</evidence>
<dbReference type="GO" id="GO:0005886">
    <property type="term" value="C:plasma membrane"/>
    <property type="evidence" value="ECO:0007669"/>
    <property type="project" value="UniProtKB-SubCell"/>
</dbReference>
<evidence type="ECO:0000313" key="8">
    <source>
        <dbReference type="EMBL" id="OKL35631.1"/>
    </source>
</evidence>
<evidence type="ECO:0000256" key="1">
    <source>
        <dbReference type="ARBA" id="ARBA00004236"/>
    </source>
</evidence>
<dbReference type="PROSITE" id="PS50885">
    <property type="entry name" value="HAMP"/>
    <property type="match status" value="1"/>
</dbReference>
<evidence type="ECO:0008006" key="10">
    <source>
        <dbReference type="Google" id="ProtNLM"/>
    </source>
</evidence>
<dbReference type="Gene3D" id="3.30.70.270">
    <property type="match status" value="1"/>
</dbReference>
<accession>A0A1Q5P0A9</accession>
<dbReference type="EMBL" id="MRWQ01000015">
    <property type="protein sequence ID" value="OKL35631.1"/>
    <property type="molecule type" value="Genomic_DNA"/>
</dbReference>
<keyword evidence="5" id="KW-0812">Transmembrane</keyword>
<dbReference type="RefSeq" id="WP_073712613.1">
    <property type="nucleotide sequence ID" value="NZ_MRWQ01000015.1"/>
</dbReference>
<dbReference type="Gene3D" id="6.10.340.10">
    <property type="match status" value="1"/>
</dbReference>
<keyword evidence="2" id="KW-1003">Cell membrane</keyword>
<dbReference type="GO" id="GO:1902201">
    <property type="term" value="P:negative regulation of bacterial-type flagellum-dependent cell motility"/>
    <property type="evidence" value="ECO:0007669"/>
    <property type="project" value="TreeGrafter"/>
</dbReference>
<comment type="subcellular location">
    <subcellularLocation>
        <location evidence="1">Cell membrane</location>
    </subcellularLocation>
</comment>
<reference evidence="8 9" key="1">
    <citation type="submission" date="2016-12" db="EMBL/GenBank/DDBJ databases">
        <title>Domibacillus sp. SAOS 44 whole genome sequencing.</title>
        <authorList>
            <person name="Verma A."/>
            <person name="Krishnamurthi S."/>
        </authorList>
    </citation>
    <scope>NUCLEOTIDE SEQUENCE [LARGE SCALE GENOMIC DNA]</scope>
    <source>
        <strain evidence="8 9">SAOS 44</strain>
    </source>
</reference>
<feature type="transmembrane region" description="Helical" evidence="5">
    <location>
        <begin position="20"/>
        <end position="43"/>
    </location>
</feature>
<dbReference type="OrthoDB" id="9759607at2"/>
<dbReference type="NCBIfam" id="TIGR00254">
    <property type="entry name" value="GGDEF"/>
    <property type="match status" value="1"/>
</dbReference>
<evidence type="ECO:0000256" key="2">
    <source>
        <dbReference type="ARBA" id="ARBA00022475"/>
    </source>
</evidence>
<dbReference type="SMART" id="SM00267">
    <property type="entry name" value="GGDEF"/>
    <property type="match status" value="1"/>
</dbReference>
<keyword evidence="3 5" id="KW-0472">Membrane</keyword>
<comment type="caution">
    <text evidence="8">The sequence shown here is derived from an EMBL/GenBank/DDBJ whole genome shotgun (WGS) entry which is preliminary data.</text>
</comment>
<dbReference type="CDD" id="cd01949">
    <property type="entry name" value="GGDEF"/>
    <property type="match status" value="1"/>
</dbReference>
<feature type="domain" description="HAMP" evidence="6">
    <location>
        <begin position="81"/>
        <end position="137"/>
    </location>
</feature>
<dbReference type="InterPro" id="IPR000160">
    <property type="entry name" value="GGDEF_dom"/>
</dbReference>
<feature type="domain" description="GGDEF" evidence="7">
    <location>
        <begin position="187"/>
        <end position="323"/>
    </location>
</feature>
<dbReference type="GO" id="GO:0007165">
    <property type="term" value="P:signal transduction"/>
    <property type="evidence" value="ECO:0007669"/>
    <property type="project" value="InterPro"/>
</dbReference>
<name>A0A1Q5P0A9_9BACI</name>
<dbReference type="InterPro" id="IPR003660">
    <property type="entry name" value="HAMP_dom"/>
</dbReference>
<sequence>MKLLRRFHYWSFHTIRGQFLVSTVFLLLIGGVLAVIPLAVFVYDEREQEMNTEFWRSLFMIGWILLFVFLIAFVVIRLLMKQIIFPIDKLLEGTVILRLGDYNHRISDQVLDESLDEFKALYNAYNEMARSLDQEFSLRQQAEKKLQLANEKLKQLSFTDSLTGIGNRRYFDETLEQSFIESAQKEKALSLLLLDIDFFKSYNDRYGHDAGDKALRLIAMTIEDTVKTSGAIAARYGGEEMAIIIPPDVPSESYELAELLRQSVKNLRIPHADSLDGIISVSIGTATIWPRSDQKPELLIQQADQALYQSKRNGRAQTTIYESMIP</sequence>
<dbReference type="GO" id="GO:0043709">
    <property type="term" value="P:cell adhesion involved in single-species biofilm formation"/>
    <property type="evidence" value="ECO:0007669"/>
    <property type="project" value="TreeGrafter"/>
</dbReference>
<dbReference type="PANTHER" id="PTHR45138:SF9">
    <property type="entry name" value="DIGUANYLATE CYCLASE DGCM-RELATED"/>
    <property type="match status" value="1"/>
</dbReference>
<evidence type="ECO:0000256" key="3">
    <source>
        <dbReference type="ARBA" id="ARBA00023136"/>
    </source>
</evidence>
<evidence type="ECO:0000313" key="9">
    <source>
        <dbReference type="Proteomes" id="UP000186524"/>
    </source>
</evidence>
<dbReference type="Proteomes" id="UP000186524">
    <property type="component" value="Unassembled WGS sequence"/>
</dbReference>
<dbReference type="PROSITE" id="PS50887">
    <property type="entry name" value="GGDEF"/>
    <property type="match status" value="1"/>
</dbReference>
<keyword evidence="9" id="KW-1185">Reference proteome</keyword>
<dbReference type="CDD" id="cd06225">
    <property type="entry name" value="HAMP"/>
    <property type="match status" value="1"/>
</dbReference>
<dbReference type="STRING" id="1714354.BLL40_14675"/>